<gene>
    <name evidence="1" type="ORF">ACFQZM_02650</name>
</gene>
<keyword evidence="2" id="KW-1185">Reference proteome</keyword>
<reference evidence="2" key="1">
    <citation type="journal article" date="2019" name="Int. J. Syst. Evol. Microbiol.">
        <title>The Global Catalogue of Microorganisms (GCM) 10K type strain sequencing project: providing services to taxonomists for standard genome sequencing and annotation.</title>
        <authorList>
            <consortium name="The Broad Institute Genomics Platform"/>
            <consortium name="The Broad Institute Genome Sequencing Center for Infectious Disease"/>
            <person name="Wu L."/>
            <person name="Ma J."/>
        </authorList>
    </citation>
    <scope>NUCLEOTIDE SEQUENCE [LARGE SCALE GENOMIC DNA]</scope>
    <source>
        <strain evidence="2">JCM 9371</strain>
    </source>
</reference>
<comment type="caution">
    <text evidence="1">The sequence shown here is derived from an EMBL/GenBank/DDBJ whole genome shotgun (WGS) entry which is preliminary data.</text>
</comment>
<dbReference type="EMBL" id="JBHTGP010000002">
    <property type="protein sequence ID" value="MFD0683384.1"/>
    <property type="molecule type" value="Genomic_DNA"/>
</dbReference>
<sequence>MPPRPSRIAEPLGDRPDLWELFGPANVAVWRASLAVEAGEPGEALAHADRVEPRALADRVEPRALAPGNRRAALLIERARAHAMLGRAADAVRELRAAERLSPSQIRNHPLVKELVGGLLPRARPAICAG</sequence>
<dbReference type="RefSeq" id="WP_131757212.1">
    <property type="nucleotide sequence ID" value="NZ_CAACUY010000027.1"/>
</dbReference>
<proteinExistence type="predicted"/>
<accession>A0ABW2XAQ0</accession>
<evidence type="ECO:0008006" key="3">
    <source>
        <dbReference type="Google" id="ProtNLM"/>
    </source>
</evidence>
<name>A0ABW2XAQ0_9ACTN</name>
<evidence type="ECO:0000313" key="1">
    <source>
        <dbReference type="EMBL" id="MFD0683384.1"/>
    </source>
</evidence>
<dbReference type="Proteomes" id="UP001597063">
    <property type="component" value="Unassembled WGS sequence"/>
</dbReference>
<organism evidence="1 2">
    <name type="scientific">Actinomadura fibrosa</name>
    <dbReference type="NCBI Taxonomy" id="111802"/>
    <lineage>
        <taxon>Bacteria</taxon>
        <taxon>Bacillati</taxon>
        <taxon>Actinomycetota</taxon>
        <taxon>Actinomycetes</taxon>
        <taxon>Streptosporangiales</taxon>
        <taxon>Thermomonosporaceae</taxon>
        <taxon>Actinomadura</taxon>
    </lineage>
</organism>
<dbReference type="InterPro" id="IPR011990">
    <property type="entry name" value="TPR-like_helical_dom_sf"/>
</dbReference>
<protein>
    <recommendedName>
        <fullName evidence="3">Tetratricopeptide repeat protein</fullName>
    </recommendedName>
</protein>
<evidence type="ECO:0000313" key="2">
    <source>
        <dbReference type="Proteomes" id="UP001597063"/>
    </source>
</evidence>
<dbReference type="SUPFAM" id="SSF48452">
    <property type="entry name" value="TPR-like"/>
    <property type="match status" value="1"/>
</dbReference>